<protein>
    <submittedName>
        <fullName evidence="1">Uncharacterized protein</fullName>
    </submittedName>
</protein>
<reference evidence="1 2" key="1">
    <citation type="submission" date="2011-08" db="EMBL/GenBank/DDBJ databases">
        <authorList>
            <person name="Kersulyte D."/>
            <person name="Choudhury A."/>
            <person name="Mukhopadhyay A.K."/>
            <person name="Nair G.B."/>
            <person name="Berg D.E."/>
        </authorList>
    </citation>
    <scope>NUCLEOTIDE SEQUENCE [LARGE SCALE GENOMIC DNA]</scope>
    <source>
        <strain evidence="2">SNT49</strain>
    </source>
</reference>
<dbReference type="Proteomes" id="UP000008534">
    <property type="component" value="Chromosome"/>
</dbReference>
<evidence type="ECO:0000313" key="1">
    <source>
        <dbReference type="EMBL" id="AEN17567.1"/>
    </source>
</evidence>
<dbReference type="HOGENOM" id="CLU_220452_0_0_7"/>
<dbReference type="EMBL" id="CP002983">
    <property type="protein sequence ID" value="AEN17567.1"/>
    <property type="molecule type" value="Genomic_DNA"/>
</dbReference>
<dbReference type="KEGG" id="hen:HPSNT_07230"/>
<sequence length="36" mass="4050">MILKSPFRGAFSTKSKNAQSIFYNQQSKSQKQAVIS</sequence>
<organism evidence="1 2">
    <name type="scientific">Helicobacter pylori SNT49</name>
    <dbReference type="NCBI Taxonomy" id="1055530"/>
    <lineage>
        <taxon>Bacteria</taxon>
        <taxon>Pseudomonadati</taxon>
        <taxon>Campylobacterota</taxon>
        <taxon>Epsilonproteobacteria</taxon>
        <taxon>Campylobacterales</taxon>
        <taxon>Helicobacteraceae</taxon>
        <taxon>Helicobacter</taxon>
    </lineage>
</organism>
<name>G2MFM1_HELPX</name>
<accession>G2MFM1</accession>
<gene>
    <name evidence="1" type="ORF">HPSNT_07230</name>
</gene>
<proteinExistence type="predicted"/>
<dbReference type="AlphaFoldDB" id="G2MFM1"/>
<evidence type="ECO:0000313" key="2">
    <source>
        <dbReference type="Proteomes" id="UP000008534"/>
    </source>
</evidence>